<dbReference type="AlphaFoldDB" id="A0A9P8VCM6"/>
<dbReference type="OrthoDB" id="14603at2759"/>
<evidence type="ECO:0000256" key="2">
    <source>
        <dbReference type="ARBA" id="ARBA00009575"/>
    </source>
</evidence>
<sequence>MAGGPEGPEAPPGGRRVWLWTKAAPPTETSSDPAATSQDTPPTASKDSAPIDPRLDTTRTPPKDLPVLPGKLDPSAFQTNFPQQQGAEPATVSAALKTIKPEDFLAITSGACARDGFLGGITTGALVGGTRFVMRAPVPKAANWAFGGFLAGCVMSFEYCQWKRRQERVNMRRAVEVYQDNLAEKHRQDYEERVLQQEQAAQAAAESAKKGGSWYKFW</sequence>
<evidence type="ECO:0000313" key="12">
    <source>
        <dbReference type="Proteomes" id="UP000770015"/>
    </source>
</evidence>
<dbReference type="PIRSF" id="PIRSF007871">
    <property type="entry name" value="Cox20"/>
    <property type="match status" value="1"/>
</dbReference>
<keyword evidence="7 9" id="KW-0496">Mitochondrion</keyword>
<evidence type="ECO:0000256" key="8">
    <source>
        <dbReference type="ARBA" id="ARBA00023136"/>
    </source>
</evidence>
<evidence type="ECO:0000256" key="1">
    <source>
        <dbReference type="ARBA" id="ARBA00004273"/>
    </source>
</evidence>
<keyword evidence="6" id="KW-1133">Transmembrane helix</keyword>
<comment type="similarity">
    <text evidence="2 9">Belongs to the COX20 family.</text>
</comment>
<comment type="subcellular location">
    <subcellularLocation>
        <location evidence="1 9">Mitochondrion inner membrane</location>
    </subcellularLocation>
</comment>
<evidence type="ECO:0000256" key="7">
    <source>
        <dbReference type="ARBA" id="ARBA00023128"/>
    </source>
</evidence>
<dbReference type="PANTHER" id="PTHR31586">
    <property type="entry name" value="CYTOCHROME C OXIDASE PROTEIN 20"/>
    <property type="match status" value="1"/>
</dbReference>
<organism evidence="11 12">
    <name type="scientific">Plectosphaerella plurivora</name>
    <dbReference type="NCBI Taxonomy" id="936078"/>
    <lineage>
        <taxon>Eukaryota</taxon>
        <taxon>Fungi</taxon>
        <taxon>Dikarya</taxon>
        <taxon>Ascomycota</taxon>
        <taxon>Pezizomycotina</taxon>
        <taxon>Sordariomycetes</taxon>
        <taxon>Hypocreomycetidae</taxon>
        <taxon>Glomerellales</taxon>
        <taxon>Plectosphaerellaceae</taxon>
        <taxon>Plectosphaerella</taxon>
    </lineage>
</organism>
<dbReference type="GO" id="GO:0033617">
    <property type="term" value="P:mitochondrial respiratory chain complex IV assembly"/>
    <property type="evidence" value="ECO:0007669"/>
    <property type="project" value="InterPro"/>
</dbReference>
<dbReference type="PANTHER" id="PTHR31586:SF1">
    <property type="entry name" value="CYTOCHROME C OXIDASE ASSEMBLY PROTEIN COX20, MITOCHONDRIAL"/>
    <property type="match status" value="1"/>
</dbReference>
<keyword evidence="12" id="KW-1185">Reference proteome</keyword>
<keyword evidence="8 9" id="KW-0472">Membrane</keyword>
<feature type="compositionally biased region" description="Polar residues" evidence="10">
    <location>
        <begin position="27"/>
        <end position="46"/>
    </location>
</feature>
<dbReference type="InterPro" id="IPR022533">
    <property type="entry name" value="Cox20"/>
</dbReference>
<feature type="compositionally biased region" description="Polar residues" evidence="10">
    <location>
        <begin position="76"/>
        <end position="86"/>
    </location>
</feature>
<name>A0A9P8VCM6_9PEZI</name>
<proteinExistence type="inferred from homology"/>
<dbReference type="EMBL" id="JAGSXJ010000012">
    <property type="protein sequence ID" value="KAH6686786.1"/>
    <property type="molecule type" value="Genomic_DNA"/>
</dbReference>
<evidence type="ECO:0000313" key="11">
    <source>
        <dbReference type="EMBL" id="KAH6686786.1"/>
    </source>
</evidence>
<dbReference type="Proteomes" id="UP000770015">
    <property type="component" value="Unassembled WGS sequence"/>
</dbReference>
<dbReference type="Pfam" id="PF12597">
    <property type="entry name" value="Cox20"/>
    <property type="match status" value="1"/>
</dbReference>
<comment type="caution">
    <text evidence="11">The sequence shown here is derived from an EMBL/GenBank/DDBJ whole genome shotgun (WGS) entry which is preliminary data.</text>
</comment>
<evidence type="ECO:0000256" key="9">
    <source>
        <dbReference type="PIRNR" id="PIRNR007871"/>
    </source>
</evidence>
<keyword evidence="5 9" id="KW-0999">Mitochondrion inner membrane</keyword>
<gene>
    <name evidence="11" type="ORF">F5X68DRAFT_207945</name>
</gene>
<evidence type="ECO:0000256" key="10">
    <source>
        <dbReference type="SAM" id="MobiDB-lite"/>
    </source>
</evidence>
<reference evidence="11" key="1">
    <citation type="journal article" date="2021" name="Nat. Commun.">
        <title>Genetic determinants of endophytism in the Arabidopsis root mycobiome.</title>
        <authorList>
            <person name="Mesny F."/>
            <person name="Miyauchi S."/>
            <person name="Thiergart T."/>
            <person name="Pickel B."/>
            <person name="Atanasova L."/>
            <person name="Karlsson M."/>
            <person name="Huettel B."/>
            <person name="Barry K.W."/>
            <person name="Haridas S."/>
            <person name="Chen C."/>
            <person name="Bauer D."/>
            <person name="Andreopoulos W."/>
            <person name="Pangilinan J."/>
            <person name="LaButti K."/>
            <person name="Riley R."/>
            <person name="Lipzen A."/>
            <person name="Clum A."/>
            <person name="Drula E."/>
            <person name="Henrissat B."/>
            <person name="Kohler A."/>
            <person name="Grigoriev I.V."/>
            <person name="Martin F.M."/>
            <person name="Hacquard S."/>
        </authorList>
    </citation>
    <scope>NUCLEOTIDE SEQUENCE</scope>
    <source>
        <strain evidence="11">MPI-SDFR-AT-0117</strain>
    </source>
</reference>
<evidence type="ECO:0000256" key="6">
    <source>
        <dbReference type="ARBA" id="ARBA00022989"/>
    </source>
</evidence>
<dbReference type="GO" id="GO:0005743">
    <property type="term" value="C:mitochondrial inner membrane"/>
    <property type="evidence" value="ECO:0007669"/>
    <property type="project" value="UniProtKB-SubCell"/>
</dbReference>
<feature type="region of interest" description="Disordered" evidence="10">
    <location>
        <begin position="1"/>
        <end position="89"/>
    </location>
</feature>
<evidence type="ECO:0000256" key="4">
    <source>
        <dbReference type="ARBA" id="ARBA00022692"/>
    </source>
</evidence>
<accession>A0A9P8VCM6</accession>
<evidence type="ECO:0000256" key="5">
    <source>
        <dbReference type="ARBA" id="ARBA00022792"/>
    </source>
</evidence>
<keyword evidence="4" id="KW-0812">Transmembrane</keyword>
<comment type="function">
    <text evidence="9">Involved in the assembly of the cytochrome c oxidase complex.</text>
</comment>
<protein>
    <recommendedName>
        <fullName evidence="3 9">Cytochrome c oxidase assembly protein COX20, mitochondrial</fullName>
    </recommendedName>
</protein>
<evidence type="ECO:0000256" key="3">
    <source>
        <dbReference type="ARBA" id="ARBA00017689"/>
    </source>
</evidence>